<proteinExistence type="predicted"/>
<evidence type="ECO:0000313" key="2">
    <source>
        <dbReference type="Proteomes" id="UP000092839"/>
    </source>
</evidence>
<sequence>MLCALLVYHWQGEPEAQVVSCQQPTESGWTGCKGALDQAKAAQVQKQLGLVDCSRALIIA</sequence>
<name>A0A1B1UBU9_9BRAD</name>
<dbReference type="Proteomes" id="UP000092839">
    <property type="component" value="Chromosome"/>
</dbReference>
<accession>A0A1B1UBU9</accession>
<reference evidence="1 2" key="1">
    <citation type="submission" date="2016-07" db="EMBL/GenBank/DDBJ databases">
        <title>Complete genome sequence of Bradyrhizobium icense LMTR 13T, a potential inoculant strain isolated from lima bean (Phaseolus lunatus) in Peru.</title>
        <authorList>
            <person name="Ormeno-Orrillo E."/>
            <person name="Duran D."/>
            <person name="Rogel M.A."/>
            <person name="Rey L."/>
            <person name="Imperial J."/>
            <person name="Ruiz-Argueso T."/>
            <person name="Martinez-Romero E."/>
        </authorList>
    </citation>
    <scope>NUCLEOTIDE SEQUENCE [LARGE SCALE GENOMIC DNA]</scope>
    <source>
        <strain evidence="1 2">LMTR 13</strain>
    </source>
</reference>
<evidence type="ECO:0000313" key="1">
    <source>
        <dbReference type="EMBL" id="ANW00234.1"/>
    </source>
</evidence>
<dbReference type="AlphaFoldDB" id="A0A1B1UBU9"/>
<dbReference type="KEGG" id="bic:LMTR13_08675"/>
<keyword evidence="2" id="KW-1185">Reference proteome</keyword>
<gene>
    <name evidence="1" type="ORF">LMTR13_08675</name>
</gene>
<organism evidence="1 2">
    <name type="scientific">Bradyrhizobium icense</name>
    <dbReference type="NCBI Taxonomy" id="1274631"/>
    <lineage>
        <taxon>Bacteria</taxon>
        <taxon>Pseudomonadati</taxon>
        <taxon>Pseudomonadota</taxon>
        <taxon>Alphaproteobacteria</taxon>
        <taxon>Hyphomicrobiales</taxon>
        <taxon>Nitrobacteraceae</taxon>
        <taxon>Bradyrhizobium</taxon>
    </lineage>
</organism>
<dbReference type="EMBL" id="CP016428">
    <property type="protein sequence ID" value="ANW00234.1"/>
    <property type="molecule type" value="Genomic_DNA"/>
</dbReference>
<protein>
    <submittedName>
        <fullName evidence="1">Uncharacterized protein</fullName>
    </submittedName>
</protein>